<dbReference type="Pfam" id="PF19732">
    <property type="entry name" value="SpoIIE_N"/>
    <property type="match status" value="1"/>
</dbReference>
<evidence type="ECO:0000313" key="4">
    <source>
        <dbReference type="EMBL" id="MPQ42162.1"/>
    </source>
</evidence>
<protein>
    <submittedName>
        <fullName evidence="4">Stage II sporulation protein E</fullName>
        <ecNumber evidence="4">3.1.3.16</ecNumber>
    </submittedName>
</protein>
<keyword evidence="1 4" id="KW-0378">Hydrolase</keyword>
<dbReference type="EMBL" id="WHJC01000001">
    <property type="protein sequence ID" value="MPQ42162.1"/>
    <property type="molecule type" value="Genomic_DNA"/>
</dbReference>
<dbReference type="SMART" id="SM00331">
    <property type="entry name" value="PP2C_SIG"/>
    <property type="match status" value="1"/>
</dbReference>
<dbReference type="PANTHER" id="PTHR43156:SF2">
    <property type="entry name" value="STAGE II SPORULATION PROTEIN E"/>
    <property type="match status" value="1"/>
</dbReference>
<evidence type="ECO:0000259" key="3">
    <source>
        <dbReference type="SMART" id="SM00331"/>
    </source>
</evidence>
<feature type="transmembrane region" description="Helical" evidence="2">
    <location>
        <begin position="215"/>
        <end position="244"/>
    </location>
</feature>
<evidence type="ECO:0000256" key="1">
    <source>
        <dbReference type="ARBA" id="ARBA00022801"/>
    </source>
</evidence>
<feature type="transmembrane region" description="Helical" evidence="2">
    <location>
        <begin position="25"/>
        <end position="43"/>
    </location>
</feature>
<feature type="transmembrane region" description="Helical" evidence="2">
    <location>
        <begin position="274"/>
        <end position="291"/>
    </location>
</feature>
<dbReference type="Proteomes" id="UP000430345">
    <property type="component" value="Unassembled WGS sequence"/>
</dbReference>
<dbReference type="EC" id="3.1.3.16" evidence="4"/>
<keyword evidence="2" id="KW-0472">Membrane</keyword>
<dbReference type="OrthoDB" id="9763774at2"/>
<dbReference type="Pfam" id="PF07228">
    <property type="entry name" value="SpoIIE"/>
    <property type="match status" value="1"/>
</dbReference>
<dbReference type="InterPro" id="IPR001932">
    <property type="entry name" value="PPM-type_phosphatase-like_dom"/>
</dbReference>
<proteinExistence type="predicted"/>
<dbReference type="SUPFAM" id="SSF81606">
    <property type="entry name" value="PP2C-like"/>
    <property type="match status" value="1"/>
</dbReference>
<sequence>MQFGVKIDNYKRLEKKSKNKKSLKFQLSFSKIIFNIISAVLISRVTIGLSLGEFNNLAPFGVAYVLAFLNNSKKQTLIVSVGVVLGYLSLIWKVEQVPMYILMLLAVVIFFLIPLKIKNKINIFINLFILFSITFIYGLFIVKSDILLTLISSVGMIALIYPIYYMIKYTLKCLEDIKVQHFFSTDEIISIGLFLCLVIVGIGNIKFLGLDIRNIVALFFVIFISYITDINMGACIGISMGLILGFASGDLLYYVTIYGACGLICGIFKEAGKVLTFLSFNIIFIAITIYTKNFTIQVMQECLISSLMFLFIPKKIFENLVLEINKEKKIEHYSEVHFKKIKQELTSKLRDFTDVLGTMSITLNNLVNNDKLMMKNKGNALVENLSDRTCSECDMRYMCWKRELHATYNGFAELINNYESGINEFPKELEKKCIKKYALIKNLEETINNHIINEMLRQRMGEGRKLLANHINNMALTIDEIVDDFNKELILCVEVEKLLRKSLLKNNIEFSDILCYNDKSGRLNIKLNMNNCCGAQLCVKEALPIINKIVGRTMSIGGEGCCIDPKTNICEVLIEESPKYHISSCVAVATKSGEKYTGDSYSYGKTKDGNYIVVVSDGMGSGPEAGLESKIAVEIIEQFMEVGFNEMTAIDAVNSLMNIKFSEDEKFSTLDMTKIDLYTGNAKFMKVGAVESFIKRGSKIEAIDSKTLPFGVLENADIDTVEKKISNGDIIVTISDGILDINRDGSFSIEWLVEFLRDTHYKQPKDLSLAIVEKAKELSGGKANDDMTVVVSKIYALY</sequence>
<dbReference type="InterPro" id="IPR036457">
    <property type="entry name" value="PPM-type-like_dom_sf"/>
</dbReference>
<accession>A0A6I1MJ44</accession>
<dbReference type="InterPro" id="IPR052016">
    <property type="entry name" value="Bact_Sigma-Reg"/>
</dbReference>
<feature type="transmembrane region" description="Helical" evidence="2">
    <location>
        <begin position="251"/>
        <end position="268"/>
    </location>
</feature>
<dbReference type="NCBIfam" id="TIGR02865">
    <property type="entry name" value="spore_II_E"/>
    <property type="match status" value="1"/>
</dbReference>
<dbReference type="PANTHER" id="PTHR43156">
    <property type="entry name" value="STAGE II SPORULATION PROTEIN E-RELATED"/>
    <property type="match status" value="1"/>
</dbReference>
<gene>
    <name evidence="4" type="primary">spoIIE</name>
    <name evidence="4" type="ORF">GBZ86_00065</name>
</gene>
<dbReference type="RefSeq" id="WP_152886575.1">
    <property type="nucleotide sequence ID" value="NZ_WHJC01000001.1"/>
</dbReference>
<organism evidence="4 5">
    <name type="scientific">Clostridium tarantellae</name>
    <dbReference type="NCBI Taxonomy" id="39493"/>
    <lineage>
        <taxon>Bacteria</taxon>
        <taxon>Bacillati</taxon>
        <taxon>Bacillota</taxon>
        <taxon>Clostridia</taxon>
        <taxon>Eubacteriales</taxon>
        <taxon>Clostridiaceae</taxon>
        <taxon>Clostridium</taxon>
    </lineage>
</organism>
<evidence type="ECO:0000256" key="2">
    <source>
        <dbReference type="SAM" id="Phobius"/>
    </source>
</evidence>
<evidence type="ECO:0000313" key="5">
    <source>
        <dbReference type="Proteomes" id="UP000430345"/>
    </source>
</evidence>
<reference evidence="4 5" key="1">
    <citation type="submission" date="2019-10" db="EMBL/GenBank/DDBJ databases">
        <title>The Genome Sequence of Clostridium tarantellae Isolated from Fish Brain.</title>
        <authorList>
            <person name="Bano L."/>
            <person name="Kiel M."/>
            <person name="Sales G."/>
            <person name="Doxey A.C."/>
            <person name="Mansfield M.J."/>
            <person name="Schiavone M."/>
            <person name="Rossetto O."/>
            <person name="Pirazzini M."/>
            <person name="Dobrindt U."/>
            <person name="Montecucco C."/>
        </authorList>
    </citation>
    <scope>NUCLEOTIDE SEQUENCE [LARGE SCALE GENOMIC DNA]</scope>
    <source>
        <strain evidence="4 5">DSM 3997</strain>
    </source>
</reference>
<dbReference type="Gene3D" id="3.60.40.10">
    <property type="entry name" value="PPM-type phosphatase domain"/>
    <property type="match status" value="1"/>
</dbReference>
<dbReference type="AlphaFoldDB" id="A0A6I1MJ44"/>
<dbReference type="InterPro" id="IPR045768">
    <property type="entry name" value="SpoIIE_N"/>
</dbReference>
<keyword evidence="2" id="KW-1133">Transmembrane helix</keyword>
<feature type="transmembrane region" description="Helical" evidence="2">
    <location>
        <begin position="98"/>
        <end position="115"/>
    </location>
</feature>
<feature type="transmembrane region" description="Helical" evidence="2">
    <location>
        <begin position="188"/>
        <end position="209"/>
    </location>
</feature>
<dbReference type="GO" id="GO:0004722">
    <property type="term" value="F:protein serine/threonine phosphatase activity"/>
    <property type="evidence" value="ECO:0007669"/>
    <property type="project" value="UniProtKB-EC"/>
</dbReference>
<feature type="domain" description="PPM-type phosphatase" evidence="3">
    <location>
        <begin position="581"/>
        <end position="794"/>
    </location>
</feature>
<feature type="transmembrane region" description="Helical" evidence="2">
    <location>
        <begin position="76"/>
        <end position="92"/>
    </location>
</feature>
<comment type="caution">
    <text evidence="4">The sequence shown here is derived from an EMBL/GenBank/DDBJ whole genome shotgun (WGS) entry which is preliminary data.</text>
</comment>
<feature type="transmembrane region" description="Helical" evidence="2">
    <location>
        <begin position="122"/>
        <end position="140"/>
    </location>
</feature>
<name>A0A6I1MJ44_9CLOT</name>
<keyword evidence="5" id="KW-1185">Reference proteome</keyword>
<dbReference type="InterPro" id="IPR014221">
    <property type="entry name" value="SpoII_E"/>
</dbReference>
<feature type="transmembrane region" description="Helical" evidence="2">
    <location>
        <begin position="146"/>
        <end position="167"/>
    </location>
</feature>
<keyword evidence="2" id="KW-0812">Transmembrane</keyword>